<dbReference type="PANTHER" id="PTHR38342">
    <property type="entry name" value="SLR5037 PROTEIN"/>
    <property type="match status" value="1"/>
</dbReference>
<feature type="signal peptide" evidence="1">
    <location>
        <begin position="1"/>
        <end position="19"/>
    </location>
</feature>
<dbReference type="InterPro" id="IPR005180">
    <property type="entry name" value="DUF302"/>
</dbReference>
<organism evidence="3 4">
    <name type="scientific">Tectimicrobiota bacterium</name>
    <dbReference type="NCBI Taxonomy" id="2528274"/>
    <lineage>
        <taxon>Bacteria</taxon>
        <taxon>Pseudomonadati</taxon>
        <taxon>Nitrospinota/Tectimicrobiota group</taxon>
        <taxon>Candidatus Tectimicrobiota</taxon>
    </lineage>
</organism>
<dbReference type="Pfam" id="PF03625">
    <property type="entry name" value="DUF302"/>
    <property type="match status" value="1"/>
</dbReference>
<dbReference type="SUPFAM" id="SSF103247">
    <property type="entry name" value="TT1751-like"/>
    <property type="match status" value="1"/>
</dbReference>
<evidence type="ECO:0000313" key="4">
    <source>
        <dbReference type="Proteomes" id="UP000782312"/>
    </source>
</evidence>
<dbReference type="EMBL" id="JACPUR010000031">
    <property type="protein sequence ID" value="MBI3128525.1"/>
    <property type="molecule type" value="Genomic_DNA"/>
</dbReference>
<dbReference type="InterPro" id="IPR035923">
    <property type="entry name" value="TT1751-like_sf"/>
</dbReference>
<evidence type="ECO:0000313" key="3">
    <source>
        <dbReference type="EMBL" id="MBI3128525.1"/>
    </source>
</evidence>
<gene>
    <name evidence="3" type="ORF">HYZ11_13045</name>
</gene>
<accession>A0A932I252</accession>
<feature type="chain" id="PRO_5038039816" evidence="1">
    <location>
        <begin position="20"/>
        <end position="154"/>
    </location>
</feature>
<dbReference type="AlphaFoldDB" id="A0A932I252"/>
<keyword evidence="1" id="KW-0732">Signal</keyword>
<comment type="caution">
    <text evidence="3">The sequence shown here is derived from an EMBL/GenBank/DDBJ whole genome shotgun (WGS) entry which is preliminary data.</text>
</comment>
<protein>
    <submittedName>
        <fullName evidence="3">DUF302 domain-containing protein</fullName>
    </submittedName>
</protein>
<dbReference type="Proteomes" id="UP000782312">
    <property type="component" value="Unassembled WGS sequence"/>
</dbReference>
<evidence type="ECO:0000259" key="2">
    <source>
        <dbReference type="Pfam" id="PF03625"/>
    </source>
</evidence>
<proteinExistence type="predicted"/>
<reference evidence="3" key="1">
    <citation type="submission" date="2020-07" db="EMBL/GenBank/DDBJ databases">
        <title>Huge and variable diversity of episymbiotic CPR bacteria and DPANN archaea in groundwater ecosystems.</title>
        <authorList>
            <person name="He C.Y."/>
            <person name="Keren R."/>
            <person name="Whittaker M."/>
            <person name="Farag I.F."/>
            <person name="Doudna J."/>
            <person name="Cate J.H.D."/>
            <person name="Banfield J.F."/>
        </authorList>
    </citation>
    <scope>NUCLEOTIDE SEQUENCE</scope>
    <source>
        <strain evidence="3">NC_groundwater_763_Ag_S-0.2um_68_21</strain>
    </source>
</reference>
<name>A0A932I252_UNCTE</name>
<evidence type="ECO:0000256" key="1">
    <source>
        <dbReference type="SAM" id="SignalP"/>
    </source>
</evidence>
<dbReference type="CDD" id="cd14797">
    <property type="entry name" value="DUF302"/>
    <property type="match status" value="1"/>
</dbReference>
<sequence>MRLILPMFAFLLLAAPASAAEKVRVQTRAPFEKSTAALVDAIQKNKMGLVTRANAQAGAASRGVKIRGNQVIGVFRPDFAIRMLKASVDAGFEAPIRIYIYENEDGTATIAYVKPSDVFAPYAKPDLDKMAKELDAIFARIVQDALAAARKPAP</sequence>
<dbReference type="Gene3D" id="3.30.310.70">
    <property type="entry name" value="TT1751-like domain"/>
    <property type="match status" value="1"/>
</dbReference>
<dbReference type="PANTHER" id="PTHR38342:SF2">
    <property type="entry name" value="INNER MEMBRANE OR EXPORTED"/>
    <property type="match status" value="1"/>
</dbReference>
<feature type="domain" description="DUF302" evidence="2">
    <location>
        <begin position="55"/>
        <end position="115"/>
    </location>
</feature>